<keyword evidence="5" id="KW-0378">Hydrolase</keyword>
<comment type="subcellular location">
    <subcellularLocation>
        <location evidence="1">Nucleus</location>
    </subcellularLocation>
</comment>
<proteinExistence type="inferred from homology"/>
<dbReference type="PANTHER" id="PTHR10625">
    <property type="entry name" value="HISTONE DEACETYLASE HDAC1-RELATED"/>
    <property type="match status" value="1"/>
</dbReference>
<feature type="domain" description="Arb2-like" evidence="12">
    <location>
        <begin position="457"/>
        <end position="703"/>
    </location>
</feature>
<gene>
    <name evidence="13" type="ORF">PILCRDRAFT_827162</name>
</gene>
<dbReference type="InterPro" id="IPR019154">
    <property type="entry name" value="Arb2-like_domain"/>
</dbReference>
<comment type="similarity">
    <text evidence="2">Belongs to the histone deacetylase family. HD type 2 subfamily.</text>
</comment>
<reference evidence="14" key="2">
    <citation type="submission" date="2015-01" db="EMBL/GenBank/DDBJ databases">
        <title>Evolutionary Origins and Diversification of the Mycorrhizal Mutualists.</title>
        <authorList>
            <consortium name="DOE Joint Genome Institute"/>
            <consortium name="Mycorrhizal Genomics Consortium"/>
            <person name="Kohler A."/>
            <person name="Kuo A."/>
            <person name="Nagy L.G."/>
            <person name="Floudas D."/>
            <person name="Copeland A."/>
            <person name="Barry K.W."/>
            <person name="Cichocki N."/>
            <person name="Veneault-Fourrey C."/>
            <person name="LaButti K."/>
            <person name="Lindquist E.A."/>
            <person name="Lipzen A."/>
            <person name="Lundell T."/>
            <person name="Morin E."/>
            <person name="Murat C."/>
            <person name="Riley R."/>
            <person name="Ohm R."/>
            <person name="Sun H."/>
            <person name="Tunlid A."/>
            <person name="Henrissat B."/>
            <person name="Grigoriev I.V."/>
            <person name="Hibbett D.S."/>
            <person name="Martin F."/>
        </authorList>
    </citation>
    <scope>NUCLEOTIDE SEQUENCE [LARGE SCALE GENOMIC DNA]</scope>
    <source>
        <strain evidence="14">F 1598</strain>
    </source>
</reference>
<dbReference type="HOGENOM" id="CLU_007727_4_3_1"/>
<dbReference type="EC" id="3.5.1.98" evidence="3"/>
<dbReference type="InParanoid" id="A0A0C3BDS7"/>
<keyword evidence="9" id="KW-0539">Nucleus</keyword>
<sequence>MVELADHEAILSCTTKYGRISSGKSVPTCPHLEGLHLYPPIMATDPSAGVAMDVDVDVPVLVPARPRYTSDMRASSLPNEPEEYTVGFVYSLEMMIHYSPHGHPEQPERISRIHDALREAKCLSKMKRLPIRPVQKEESLLVHSEDHWDKVRDIQTMTQQEITDSESYYESMSLYVMEGTTRAARLSCGGVIEACLSVARGELQKTFAIVRPPGHHAEPDEHMGFCFFNNVAVAARVTQQRTKVKKIMILDWDVHHGNGTQRAFNDDPSVLYVSLHRYERGRFYPCGPFGSMESCGEGAGLGYSVNIPWPEKGMGDADYIHAFQKVIMPIAMEFAPELVIISAGFDAADGDDLGECHVTPTGYAHMTHMLSGLAGGKLVVALEGGYNLDSISNSALAVTKVILGEAPPQLPPMVAGETATETVWQVAMEQSKYWKNIDPKACEPREEVEEMAFSIPEILKAHRQHYLYTQHQMLQVPLMTEELESRFGTQIMCSSDILENATLVVLIHEFGNLRIELESTPTCDVRMEHSYLVDFSKDLIRWIKAENYSLLDINMFPRPFANGHSRSKSKDELARDVMTYLWDNYIQLSSAQRIVLIGHGAGCGPLTQLLEERSSTVMRHVKGVVQVVGHSKIPSIPKRSEDLRSWYYKHSLVVVPSNHRVLLDEIKITRGHGKIIKFDEPKAIKLVAHALPFIRNFVKEELDKSGLKKATLGLDNLSISQPIPV</sequence>
<evidence type="ECO:0000256" key="3">
    <source>
        <dbReference type="ARBA" id="ARBA00012111"/>
    </source>
</evidence>
<dbReference type="PRINTS" id="PR01270">
    <property type="entry name" value="HDASUPER"/>
</dbReference>
<accession>A0A0C3BDS7</accession>
<evidence type="ECO:0000256" key="8">
    <source>
        <dbReference type="ARBA" id="ARBA00023163"/>
    </source>
</evidence>
<evidence type="ECO:0000256" key="1">
    <source>
        <dbReference type="ARBA" id="ARBA00004123"/>
    </source>
</evidence>
<dbReference type="Gene3D" id="3.40.800.20">
    <property type="entry name" value="Histone deacetylase domain"/>
    <property type="match status" value="1"/>
</dbReference>
<feature type="domain" description="Histone deacetylase" evidence="11">
    <location>
        <begin position="103"/>
        <end position="401"/>
    </location>
</feature>
<evidence type="ECO:0000256" key="2">
    <source>
        <dbReference type="ARBA" id="ARBA00007738"/>
    </source>
</evidence>
<dbReference type="FunFam" id="3.40.800.20:FF:000005">
    <property type="entry name" value="histone deacetylase 6"/>
    <property type="match status" value="1"/>
</dbReference>
<evidence type="ECO:0000256" key="4">
    <source>
        <dbReference type="ARBA" id="ARBA00022491"/>
    </source>
</evidence>
<keyword evidence="8" id="KW-0804">Transcription</keyword>
<dbReference type="InterPro" id="IPR037138">
    <property type="entry name" value="His_deacetylse_dom_sf"/>
</dbReference>
<evidence type="ECO:0000256" key="5">
    <source>
        <dbReference type="ARBA" id="ARBA00022801"/>
    </source>
</evidence>
<dbReference type="PANTHER" id="PTHR10625:SF5">
    <property type="entry name" value="HISTONE DEACETYLASE"/>
    <property type="match status" value="1"/>
</dbReference>
<reference evidence="13 14" key="1">
    <citation type="submission" date="2014-04" db="EMBL/GenBank/DDBJ databases">
        <authorList>
            <consortium name="DOE Joint Genome Institute"/>
            <person name="Kuo A."/>
            <person name="Tarkka M."/>
            <person name="Buscot F."/>
            <person name="Kohler A."/>
            <person name="Nagy L.G."/>
            <person name="Floudas D."/>
            <person name="Copeland A."/>
            <person name="Barry K.W."/>
            <person name="Cichocki N."/>
            <person name="Veneault-Fourrey C."/>
            <person name="LaButti K."/>
            <person name="Lindquist E.A."/>
            <person name="Lipzen A."/>
            <person name="Lundell T."/>
            <person name="Morin E."/>
            <person name="Murat C."/>
            <person name="Sun H."/>
            <person name="Tunlid A."/>
            <person name="Henrissat B."/>
            <person name="Grigoriev I.V."/>
            <person name="Hibbett D.S."/>
            <person name="Martin F."/>
            <person name="Nordberg H.P."/>
            <person name="Cantor M.N."/>
            <person name="Hua S.X."/>
        </authorList>
    </citation>
    <scope>NUCLEOTIDE SEQUENCE [LARGE SCALE GENOMIC DNA]</scope>
    <source>
        <strain evidence="13 14">F 1598</strain>
    </source>
</reference>
<dbReference type="GO" id="GO:0040029">
    <property type="term" value="P:epigenetic regulation of gene expression"/>
    <property type="evidence" value="ECO:0007669"/>
    <property type="project" value="TreeGrafter"/>
</dbReference>
<keyword evidence="14" id="KW-1185">Reference proteome</keyword>
<name>A0A0C3BDS7_PILCF</name>
<dbReference type="OrthoDB" id="424012at2759"/>
<dbReference type="InterPro" id="IPR023801">
    <property type="entry name" value="His_deacetylse_dom"/>
</dbReference>
<evidence type="ECO:0000256" key="6">
    <source>
        <dbReference type="ARBA" id="ARBA00022853"/>
    </source>
</evidence>
<evidence type="ECO:0000259" key="12">
    <source>
        <dbReference type="Pfam" id="PF09757"/>
    </source>
</evidence>
<dbReference type="Proteomes" id="UP000054166">
    <property type="component" value="Unassembled WGS sequence"/>
</dbReference>
<dbReference type="CDD" id="cd11600">
    <property type="entry name" value="HDAC_Clr3"/>
    <property type="match status" value="1"/>
</dbReference>
<organism evidence="13 14">
    <name type="scientific">Piloderma croceum (strain F 1598)</name>
    <dbReference type="NCBI Taxonomy" id="765440"/>
    <lineage>
        <taxon>Eukaryota</taxon>
        <taxon>Fungi</taxon>
        <taxon>Dikarya</taxon>
        <taxon>Basidiomycota</taxon>
        <taxon>Agaricomycotina</taxon>
        <taxon>Agaricomycetes</taxon>
        <taxon>Agaricomycetidae</taxon>
        <taxon>Atheliales</taxon>
        <taxon>Atheliaceae</taxon>
        <taxon>Piloderma</taxon>
    </lineage>
</organism>
<dbReference type="InterPro" id="IPR023696">
    <property type="entry name" value="Ureohydrolase_dom_sf"/>
</dbReference>
<dbReference type="FunCoup" id="A0A0C3BDS7">
    <property type="interactions" value="68"/>
</dbReference>
<evidence type="ECO:0000259" key="11">
    <source>
        <dbReference type="Pfam" id="PF00850"/>
    </source>
</evidence>
<dbReference type="InterPro" id="IPR000286">
    <property type="entry name" value="HDACs"/>
</dbReference>
<evidence type="ECO:0000313" key="14">
    <source>
        <dbReference type="Proteomes" id="UP000054166"/>
    </source>
</evidence>
<protein>
    <recommendedName>
        <fullName evidence="3">histone deacetylase</fullName>
        <ecNumber evidence="3">3.5.1.98</ecNumber>
    </recommendedName>
</protein>
<dbReference type="Pfam" id="PF00850">
    <property type="entry name" value="Hist_deacetyl"/>
    <property type="match status" value="1"/>
</dbReference>
<keyword evidence="4" id="KW-0678">Repressor</keyword>
<comment type="catalytic activity">
    <reaction evidence="10">
        <text>N(6)-acetyl-L-lysyl-[histone] + H2O = L-lysyl-[histone] + acetate</text>
        <dbReference type="Rhea" id="RHEA:58196"/>
        <dbReference type="Rhea" id="RHEA-COMP:9845"/>
        <dbReference type="Rhea" id="RHEA-COMP:11338"/>
        <dbReference type="ChEBI" id="CHEBI:15377"/>
        <dbReference type="ChEBI" id="CHEBI:29969"/>
        <dbReference type="ChEBI" id="CHEBI:30089"/>
        <dbReference type="ChEBI" id="CHEBI:61930"/>
        <dbReference type="EC" id="3.5.1.98"/>
    </reaction>
</comment>
<dbReference type="GO" id="GO:0141221">
    <property type="term" value="F:histone deacetylase activity, hydrolytic mechanism"/>
    <property type="evidence" value="ECO:0007669"/>
    <property type="project" value="UniProtKB-EC"/>
</dbReference>
<dbReference type="AlphaFoldDB" id="A0A0C3BDS7"/>
<evidence type="ECO:0000313" key="13">
    <source>
        <dbReference type="EMBL" id="KIM75457.1"/>
    </source>
</evidence>
<dbReference type="EMBL" id="KN833046">
    <property type="protein sequence ID" value="KIM75457.1"/>
    <property type="molecule type" value="Genomic_DNA"/>
</dbReference>
<keyword evidence="6" id="KW-0156">Chromatin regulator</keyword>
<evidence type="ECO:0000256" key="10">
    <source>
        <dbReference type="ARBA" id="ARBA00048287"/>
    </source>
</evidence>
<dbReference type="Pfam" id="PF09757">
    <property type="entry name" value="Arb2-like"/>
    <property type="match status" value="1"/>
</dbReference>
<dbReference type="STRING" id="765440.A0A0C3BDS7"/>
<evidence type="ECO:0000256" key="9">
    <source>
        <dbReference type="ARBA" id="ARBA00023242"/>
    </source>
</evidence>
<dbReference type="GO" id="GO:0000118">
    <property type="term" value="C:histone deacetylase complex"/>
    <property type="evidence" value="ECO:0007669"/>
    <property type="project" value="TreeGrafter"/>
</dbReference>
<dbReference type="SUPFAM" id="SSF52768">
    <property type="entry name" value="Arginase/deacetylase"/>
    <property type="match status" value="1"/>
</dbReference>
<evidence type="ECO:0000256" key="7">
    <source>
        <dbReference type="ARBA" id="ARBA00023015"/>
    </source>
</evidence>
<keyword evidence="7" id="KW-0805">Transcription regulation</keyword>